<dbReference type="Proteomes" id="UP000468531">
    <property type="component" value="Unassembled WGS sequence"/>
</dbReference>
<dbReference type="FunFam" id="3.40.50.720:FF:000084">
    <property type="entry name" value="Short-chain dehydrogenase reductase"/>
    <property type="match status" value="1"/>
</dbReference>
<name>A0A6P1BCF0_9BRAD</name>
<dbReference type="InterPro" id="IPR020904">
    <property type="entry name" value="Sc_DH/Rdtase_CS"/>
</dbReference>
<dbReference type="PANTHER" id="PTHR42760:SF124">
    <property type="entry name" value="SHORT-CHAIN DEHYDROGENASE_REDUCTASE"/>
    <property type="match status" value="1"/>
</dbReference>
<accession>A0A6P1BCF0</accession>
<protein>
    <submittedName>
        <fullName evidence="2">SDR family oxidoreductase</fullName>
    </submittedName>
</protein>
<dbReference type="PRINTS" id="PR00080">
    <property type="entry name" value="SDRFAMILY"/>
</dbReference>
<dbReference type="EMBL" id="VKHP01000012">
    <property type="protein sequence ID" value="NEU95281.1"/>
    <property type="molecule type" value="Genomic_DNA"/>
</dbReference>
<dbReference type="Gene3D" id="3.40.50.720">
    <property type="entry name" value="NAD(P)-binding Rossmann-like Domain"/>
    <property type="match status" value="1"/>
</dbReference>
<dbReference type="Pfam" id="PF13561">
    <property type="entry name" value="adh_short_C2"/>
    <property type="match status" value="1"/>
</dbReference>
<comment type="similarity">
    <text evidence="1">Belongs to the short-chain dehydrogenases/reductases (SDR) family.</text>
</comment>
<dbReference type="AlphaFoldDB" id="A0A6P1BCF0"/>
<gene>
    <name evidence="2" type="ORF">FNJ47_05395</name>
</gene>
<dbReference type="SUPFAM" id="SSF51735">
    <property type="entry name" value="NAD(P)-binding Rossmann-fold domains"/>
    <property type="match status" value="1"/>
</dbReference>
<evidence type="ECO:0000313" key="3">
    <source>
        <dbReference type="Proteomes" id="UP000468531"/>
    </source>
</evidence>
<dbReference type="InterPro" id="IPR002347">
    <property type="entry name" value="SDR_fam"/>
</dbReference>
<keyword evidence="3" id="KW-1185">Reference proteome</keyword>
<reference evidence="2 3" key="1">
    <citation type="journal article" date="2020" name="Arch. Microbiol.">
        <title>Bradyrhizobium uaiense sp. nov., a new highly efficient cowpea symbiont.</title>
        <authorList>
            <person name="Cabral Michel D."/>
            <person name="Azarias Guimaraes A."/>
            <person name="Martins da Costa E."/>
            <person name="Soares de Carvalho T."/>
            <person name="Balsanelli E."/>
            <person name="Willems A."/>
            <person name="Maltempi de Souza E."/>
            <person name="de Souza Moreira F.M."/>
        </authorList>
    </citation>
    <scope>NUCLEOTIDE SEQUENCE [LARGE SCALE GENOMIC DNA]</scope>
    <source>
        <strain evidence="2 3">UFLA 03-164</strain>
    </source>
</reference>
<dbReference type="PANTHER" id="PTHR42760">
    <property type="entry name" value="SHORT-CHAIN DEHYDROGENASES/REDUCTASES FAMILY MEMBER"/>
    <property type="match status" value="1"/>
</dbReference>
<sequence length="264" mass="27688">MIGETMSRLEGKVAIITGAGAGIGRASMERFAEEGALVVGIGRTYEKLEQTKAQLQDKGLKCHIVGGDVSTWEGASEAFDAAFKVHGRVDVLLNSAGVGYSWAKVSAGSMANVVDTPVDKWREVMAINLDSIFYMCKLAIPKMLATGGGSIINISSILAVKGLADGHTYCATKAGVENLTRSLCMAWAAQGIRANCVAPGWTATDMIQDVMHMFDDPQVAKSLSPMLRPGTALEIANGCLYLASDEASYCNGSVLTIDGGNTAG</sequence>
<evidence type="ECO:0000313" key="2">
    <source>
        <dbReference type="EMBL" id="NEU95281.1"/>
    </source>
</evidence>
<dbReference type="InterPro" id="IPR036291">
    <property type="entry name" value="NAD(P)-bd_dom_sf"/>
</dbReference>
<dbReference type="GO" id="GO:0016616">
    <property type="term" value="F:oxidoreductase activity, acting on the CH-OH group of donors, NAD or NADP as acceptor"/>
    <property type="evidence" value="ECO:0007669"/>
    <property type="project" value="TreeGrafter"/>
</dbReference>
<comment type="caution">
    <text evidence="2">The sequence shown here is derived from an EMBL/GenBank/DDBJ whole genome shotgun (WGS) entry which is preliminary data.</text>
</comment>
<organism evidence="2 3">
    <name type="scientific">Bradyrhizobium uaiense</name>
    <dbReference type="NCBI Taxonomy" id="2594946"/>
    <lineage>
        <taxon>Bacteria</taxon>
        <taxon>Pseudomonadati</taxon>
        <taxon>Pseudomonadota</taxon>
        <taxon>Alphaproteobacteria</taxon>
        <taxon>Hyphomicrobiales</taxon>
        <taxon>Nitrobacteraceae</taxon>
        <taxon>Bradyrhizobium</taxon>
    </lineage>
</organism>
<evidence type="ECO:0000256" key="1">
    <source>
        <dbReference type="ARBA" id="ARBA00006484"/>
    </source>
</evidence>
<dbReference type="CDD" id="cd05233">
    <property type="entry name" value="SDR_c"/>
    <property type="match status" value="1"/>
</dbReference>
<dbReference type="PRINTS" id="PR00081">
    <property type="entry name" value="GDHRDH"/>
</dbReference>
<dbReference type="PROSITE" id="PS00061">
    <property type="entry name" value="ADH_SHORT"/>
    <property type="match status" value="1"/>
</dbReference>
<proteinExistence type="inferred from homology"/>